<protein>
    <submittedName>
        <fullName evidence="2">Uncharacterized protein</fullName>
    </submittedName>
</protein>
<organism evidence="2">
    <name type="scientific">marine sediment metagenome</name>
    <dbReference type="NCBI Taxonomy" id="412755"/>
    <lineage>
        <taxon>unclassified sequences</taxon>
        <taxon>metagenomes</taxon>
        <taxon>ecological metagenomes</taxon>
    </lineage>
</organism>
<name>A0A0F9Q4E6_9ZZZZ</name>
<sequence length="125" mass="13820">MKTGIERITAERERQVEEEGWTPEHDAEHGSGELAMAASCYASPLDIRAEIDVPVDCGCREADCPHTSPFGTRQTVFKWADPFPWPDWDKRGKHSRMRQLEIAGALVAAEIDRLLVAVDGKSSAG</sequence>
<dbReference type="EMBL" id="LAZR01004487">
    <property type="protein sequence ID" value="KKN08166.1"/>
    <property type="molecule type" value="Genomic_DNA"/>
</dbReference>
<proteinExistence type="predicted"/>
<feature type="region of interest" description="Disordered" evidence="1">
    <location>
        <begin position="1"/>
        <end position="29"/>
    </location>
</feature>
<accession>A0A0F9Q4E6</accession>
<evidence type="ECO:0000256" key="1">
    <source>
        <dbReference type="SAM" id="MobiDB-lite"/>
    </source>
</evidence>
<dbReference type="AlphaFoldDB" id="A0A0F9Q4E6"/>
<gene>
    <name evidence="2" type="ORF">LCGC14_1059430</name>
</gene>
<evidence type="ECO:0000313" key="2">
    <source>
        <dbReference type="EMBL" id="KKN08166.1"/>
    </source>
</evidence>
<comment type="caution">
    <text evidence="2">The sequence shown here is derived from an EMBL/GenBank/DDBJ whole genome shotgun (WGS) entry which is preliminary data.</text>
</comment>
<reference evidence="2" key="1">
    <citation type="journal article" date="2015" name="Nature">
        <title>Complex archaea that bridge the gap between prokaryotes and eukaryotes.</title>
        <authorList>
            <person name="Spang A."/>
            <person name="Saw J.H."/>
            <person name="Jorgensen S.L."/>
            <person name="Zaremba-Niedzwiedzka K."/>
            <person name="Martijn J."/>
            <person name="Lind A.E."/>
            <person name="van Eijk R."/>
            <person name="Schleper C."/>
            <person name="Guy L."/>
            <person name="Ettema T.J."/>
        </authorList>
    </citation>
    <scope>NUCLEOTIDE SEQUENCE</scope>
</reference>